<dbReference type="RefSeq" id="XP_025371741.1">
    <property type="nucleotide sequence ID" value="XM_025510113.1"/>
</dbReference>
<dbReference type="EMBL" id="KZ819360">
    <property type="protein sequence ID" value="PWN44581.1"/>
    <property type="molecule type" value="Genomic_DNA"/>
</dbReference>
<dbReference type="Proteomes" id="UP000245783">
    <property type="component" value="Unassembled WGS sequence"/>
</dbReference>
<evidence type="ECO:0000313" key="2">
    <source>
        <dbReference type="Proteomes" id="UP000245783"/>
    </source>
</evidence>
<proteinExistence type="predicted"/>
<evidence type="ECO:0000313" key="1">
    <source>
        <dbReference type="EMBL" id="PWN44581.1"/>
    </source>
</evidence>
<dbReference type="OrthoDB" id="10666626at2759"/>
<organism evidence="1 2">
    <name type="scientific">Ceraceosorus guamensis</name>
    <dbReference type="NCBI Taxonomy" id="1522189"/>
    <lineage>
        <taxon>Eukaryota</taxon>
        <taxon>Fungi</taxon>
        <taxon>Dikarya</taxon>
        <taxon>Basidiomycota</taxon>
        <taxon>Ustilaginomycotina</taxon>
        <taxon>Exobasidiomycetes</taxon>
        <taxon>Ceraceosorales</taxon>
        <taxon>Ceraceosoraceae</taxon>
        <taxon>Ceraceosorus</taxon>
    </lineage>
</organism>
<protein>
    <submittedName>
        <fullName evidence="1">Uncharacterized protein</fullName>
    </submittedName>
</protein>
<gene>
    <name evidence="1" type="ORF">IE81DRAFT_11364</name>
</gene>
<reference evidence="1 2" key="1">
    <citation type="journal article" date="2018" name="Mol. Biol. Evol.">
        <title>Broad Genomic Sampling Reveals a Smut Pathogenic Ancestry of the Fungal Clade Ustilaginomycotina.</title>
        <authorList>
            <person name="Kijpornyongpan T."/>
            <person name="Mondo S.J."/>
            <person name="Barry K."/>
            <person name="Sandor L."/>
            <person name="Lee J."/>
            <person name="Lipzen A."/>
            <person name="Pangilinan J."/>
            <person name="LaButti K."/>
            <person name="Hainaut M."/>
            <person name="Henrissat B."/>
            <person name="Grigoriev I.V."/>
            <person name="Spatafora J.W."/>
            <person name="Aime M.C."/>
        </authorList>
    </citation>
    <scope>NUCLEOTIDE SEQUENCE [LARGE SCALE GENOMIC DNA]</scope>
    <source>
        <strain evidence="1 2">MCA 4658</strain>
    </source>
</reference>
<accession>A0A316W772</accession>
<sequence>MPRTSPPVGGAAHLKTLASQLRQTCREVEEWLSRSQDLDSSTAKSARSICNALADVLSTNDRSIFERIHRLFALQHQGSKIEDVVAALSYANLSAITSLVIAFQRLAWEVVLPTLLLESAQLALGNDGKQCRELVEGWEETATWFAYGINLAYINLVESARESDEEATLDMAAKERDRLFDLLPVYSATLANYGGRLGHEAVYMCILSIDWAVEDNKRLAEDRLSLRV</sequence>
<dbReference type="GeneID" id="37031983"/>
<dbReference type="InParanoid" id="A0A316W772"/>
<dbReference type="AlphaFoldDB" id="A0A316W772"/>
<name>A0A316W772_9BASI</name>
<keyword evidence="2" id="KW-1185">Reference proteome</keyword>